<dbReference type="GeneID" id="26647216"/>
<evidence type="ECO:0000313" key="1">
    <source>
        <dbReference type="EMBL" id="ALF01721.1"/>
    </source>
</evidence>
<protein>
    <submittedName>
        <fullName evidence="1">Uncharacterized protein</fullName>
    </submittedName>
</protein>
<proteinExistence type="predicted"/>
<dbReference type="Proteomes" id="UP000201970">
    <property type="component" value="Segment"/>
</dbReference>
<accession>A0A0M4R1Z2</accession>
<gene>
    <name evidence="1" type="ORF">CPT_Margaery32</name>
</gene>
<dbReference type="EMBL" id="KT381880">
    <property type="protein sequence ID" value="ALF01721.1"/>
    <property type="molecule type" value="Genomic_DNA"/>
</dbReference>
<reference evidence="1 2" key="1">
    <citation type="submission" date="2015-08" db="EMBL/GenBank/DDBJ databases">
        <title>The Complete Genome of Citrobacter freundii Myophage Margaery.</title>
        <authorList>
            <person name="Yi D."/>
            <person name="Cadungog J.N."/>
            <person name="Cahill J.L."/>
            <person name="Rasche E.S."/>
            <person name="Everett G.F.K."/>
        </authorList>
    </citation>
    <scope>NUCLEOTIDE SEQUENCE [LARGE SCALE GENOMIC DNA]</scope>
</reference>
<dbReference type="KEGG" id="vg:26647216"/>
<organism evidence="1 2">
    <name type="scientific">Citrobacter phage Margaery</name>
    <dbReference type="NCBI Taxonomy" id="1701810"/>
    <lineage>
        <taxon>Viruses</taxon>
        <taxon>Duplodnaviria</taxon>
        <taxon>Heunggongvirae</taxon>
        <taxon>Uroviricota</taxon>
        <taxon>Caudoviricetes</taxon>
        <taxon>Pantevenvirales</taxon>
        <taxon>Straboviridae</taxon>
        <taxon>Pseudotevenvirus</taxon>
        <taxon>Pseudotevenvirus margaery</taxon>
    </lineage>
</organism>
<name>A0A0M4R1Z2_9CAUD</name>
<evidence type="ECO:0000313" key="2">
    <source>
        <dbReference type="Proteomes" id="UP000201970"/>
    </source>
</evidence>
<sequence>MKPLPPLNYRIWVTANNYTWFPIRIKYMSDTAIVYTNERKTSSGVDIPRPYPFYKIFYEWKITLDGTEKEVSR</sequence>
<keyword evidence="2" id="KW-1185">Reference proteome</keyword>
<dbReference type="RefSeq" id="YP_009194847.1">
    <property type="nucleotide sequence ID" value="NC_028755.1"/>
</dbReference>